<dbReference type="GO" id="GO:0008270">
    <property type="term" value="F:zinc ion binding"/>
    <property type="evidence" value="ECO:0007669"/>
    <property type="project" value="UniProtKB-KW"/>
</dbReference>
<keyword evidence="4" id="KW-1185">Reference proteome</keyword>
<dbReference type="OrthoDB" id="6138345at2759"/>
<organism evidence="3 4">
    <name type="scientific">Owenia fusiformis</name>
    <name type="common">Polychaete worm</name>
    <dbReference type="NCBI Taxonomy" id="6347"/>
    <lineage>
        <taxon>Eukaryota</taxon>
        <taxon>Metazoa</taxon>
        <taxon>Spiralia</taxon>
        <taxon>Lophotrochozoa</taxon>
        <taxon>Annelida</taxon>
        <taxon>Polychaeta</taxon>
        <taxon>Sedentaria</taxon>
        <taxon>Canalipalpata</taxon>
        <taxon>Sabellida</taxon>
        <taxon>Oweniida</taxon>
        <taxon>Oweniidae</taxon>
        <taxon>Owenia</taxon>
    </lineage>
</organism>
<evidence type="ECO:0000259" key="2">
    <source>
        <dbReference type="PROSITE" id="PS50157"/>
    </source>
</evidence>
<dbReference type="EMBL" id="CAIIXF020000002">
    <property type="protein sequence ID" value="CAH1777342.1"/>
    <property type="molecule type" value="Genomic_DNA"/>
</dbReference>
<dbReference type="Proteomes" id="UP000749559">
    <property type="component" value="Unassembled WGS sequence"/>
</dbReference>
<feature type="non-terminal residue" evidence="3">
    <location>
        <position position="466"/>
    </location>
</feature>
<keyword evidence="1" id="KW-0863">Zinc-finger</keyword>
<keyword evidence="1" id="KW-0862">Zinc</keyword>
<gene>
    <name evidence="3" type="ORF">OFUS_LOCUS4397</name>
</gene>
<feature type="non-terminal residue" evidence="3">
    <location>
        <position position="1"/>
    </location>
</feature>
<dbReference type="PROSITE" id="PS50157">
    <property type="entry name" value="ZINC_FINGER_C2H2_2"/>
    <property type="match status" value="2"/>
</dbReference>
<dbReference type="InterPro" id="IPR013087">
    <property type="entry name" value="Znf_C2H2_type"/>
</dbReference>
<proteinExistence type="predicted"/>
<protein>
    <recommendedName>
        <fullName evidence="2">C2H2-type domain-containing protein</fullName>
    </recommendedName>
</protein>
<sequence length="466" mass="54245">EKDIHGNITFRCTSCEKQYTRKHHLKQHHNKCSQPTTSTSASIDGQIFDQLAASENDFRKLCLALGLPPQNNTPSADAIKEVVNKLIMNIDCQAPEQNNQAGEGDVTSQQGEIEEPMEVIQEEHEPYENEDGTVDEGLRKIYKDNHHIIYSPHRRGKIIREYNFHIPSGSPTLDDFHKQLNEIYQEQVTSFKINLSLAIVLAHRETGQLRYFYAHNNESILQSPTLITDRSDIETIMQKLRELNLAEEIWRQRPDTKWIPYRVVNTRWSVYGLDFPLGTAILLPDYIRKNKAIVSLNKKPYRAELYKDNLCAFRCLAYHKTKSIVKLHPHVDPLVQKWKEVTEKQRICGVTLKEMPLFEDTFKININIHSIDKDRVATKIYTSTLNHNDTMNLNQYDKHLSYITNMGMYSRKYRCRNCDKLFDRTTNLKRHESKCKEATAFKFPGGYYNLNPSLFEKLESNGYDTS</sequence>
<name>A0A8S4N8P4_OWEFU</name>
<evidence type="ECO:0000256" key="1">
    <source>
        <dbReference type="PROSITE-ProRule" id="PRU00042"/>
    </source>
</evidence>
<feature type="domain" description="C2H2-type" evidence="2">
    <location>
        <begin position="413"/>
        <end position="432"/>
    </location>
</feature>
<feature type="domain" description="C2H2-type" evidence="2">
    <location>
        <begin position="10"/>
        <end position="28"/>
    </location>
</feature>
<accession>A0A8S4N8P4</accession>
<keyword evidence="1" id="KW-0479">Metal-binding</keyword>
<dbReference type="AlphaFoldDB" id="A0A8S4N8P4"/>
<evidence type="ECO:0000313" key="4">
    <source>
        <dbReference type="Proteomes" id="UP000749559"/>
    </source>
</evidence>
<evidence type="ECO:0000313" key="3">
    <source>
        <dbReference type="EMBL" id="CAH1777342.1"/>
    </source>
</evidence>
<reference evidence="3" key="1">
    <citation type="submission" date="2022-03" db="EMBL/GenBank/DDBJ databases">
        <authorList>
            <person name="Martin C."/>
        </authorList>
    </citation>
    <scope>NUCLEOTIDE SEQUENCE</scope>
</reference>
<comment type="caution">
    <text evidence="3">The sequence shown here is derived from an EMBL/GenBank/DDBJ whole genome shotgun (WGS) entry which is preliminary data.</text>
</comment>